<sequence>MGKRSDFTRRPMDAYATPFSAVLPLIPHLRGVETFAEPCCGELDLVNHLQGLGLSCVYYSDVQRGNDALDIVSLDCDAIITNPPWTREILHPMIRHFQRLAPTWLLFDADWAHTRQAAPFLEQCSHIVAVGRVKWIADSKHSGKDSAAWYRFHAQHHDGPRFVGPMVKEAA</sequence>
<dbReference type="AlphaFoldDB" id="A0A271KE96"/>
<gene>
    <name evidence="1" type="ORF">CIT31_16725</name>
</gene>
<accession>A0A271KE96</accession>
<protein>
    <recommendedName>
        <fullName evidence="3">SAM-dependent methyltransferase</fullName>
    </recommendedName>
</protein>
<reference evidence="1 2" key="1">
    <citation type="submission" date="2017-08" db="EMBL/GenBank/DDBJ databases">
        <title>Mesorhizobium wenxinae sp. nov., a novel rhizobial species isolated from root nodules of chickpea (Cicer arietinum L.).</title>
        <authorList>
            <person name="Zhang J."/>
        </authorList>
    </citation>
    <scope>NUCLEOTIDE SEQUENCE [LARGE SCALE GENOMIC DNA]</scope>
    <source>
        <strain evidence="2">WYCCWR 10019</strain>
    </source>
</reference>
<dbReference type="EMBL" id="NPKH01000023">
    <property type="protein sequence ID" value="PAP94010.1"/>
    <property type="molecule type" value="Genomic_DNA"/>
</dbReference>
<comment type="caution">
    <text evidence="1">The sequence shown here is derived from an EMBL/GenBank/DDBJ whole genome shotgun (WGS) entry which is preliminary data.</text>
</comment>
<name>A0A271KE96_9HYPH</name>
<evidence type="ECO:0008006" key="3">
    <source>
        <dbReference type="Google" id="ProtNLM"/>
    </source>
</evidence>
<evidence type="ECO:0000313" key="1">
    <source>
        <dbReference type="EMBL" id="PAP94010.1"/>
    </source>
</evidence>
<dbReference type="OrthoDB" id="7594818at2"/>
<dbReference type="Proteomes" id="UP000215931">
    <property type="component" value="Unassembled WGS sequence"/>
</dbReference>
<dbReference type="RefSeq" id="WP_095519543.1">
    <property type="nucleotide sequence ID" value="NZ_NPKH01000023.1"/>
</dbReference>
<evidence type="ECO:0000313" key="2">
    <source>
        <dbReference type="Proteomes" id="UP000215931"/>
    </source>
</evidence>
<organism evidence="1 2">
    <name type="scientific">Mesorhizobium wenxiniae</name>
    <dbReference type="NCBI Taxonomy" id="2014805"/>
    <lineage>
        <taxon>Bacteria</taxon>
        <taxon>Pseudomonadati</taxon>
        <taxon>Pseudomonadota</taxon>
        <taxon>Alphaproteobacteria</taxon>
        <taxon>Hyphomicrobiales</taxon>
        <taxon>Phyllobacteriaceae</taxon>
        <taxon>Mesorhizobium</taxon>
    </lineage>
</organism>
<proteinExistence type="predicted"/>
<keyword evidence="2" id="KW-1185">Reference proteome</keyword>